<evidence type="ECO:0000256" key="1">
    <source>
        <dbReference type="ARBA" id="ARBA00010613"/>
    </source>
</evidence>
<organism evidence="3 4">
    <name type="scientific">Clostridium brassicae</name>
    <dbReference type="NCBI Taxonomy" id="2999072"/>
    <lineage>
        <taxon>Bacteria</taxon>
        <taxon>Bacillati</taxon>
        <taxon>Bacillota</taxon>
        <taxon>Clostridia</taxon>
        <taxon>Eubacteriales</taxon>
        <taxon>Clostridiaceae</taxon>
        <taxon>Clostridium</taxon>
    </lineage>
</organism>
<dbReference type="RefSeq" id="WP_268062927.1">
    <property type="nucleotide sequence ID" value="NZ_JAPQFJ010000030.1"/>
</dbReference>
<dbReference type="PANTHER" id="PTHR23088">
    <property type="entry name" value="NITRILASE-RELATED"/>
    <property type="match status" value="1"/>
</dbReference>
<keyword evidence="3" id="KW-0378">Hydrolase</keyword>
<dbReference type="PROSITE" id="PS50263">
    <property type="entry name" value="CN_HYDROLASE"/>
    <property type="match status" value="1"/>
</dbReference>
<protein>
    <submittedName>
        <fullName evidence="3">Carbon-nitrogen family hydrolase</fullName>
    </submittedName>
</protein>
<dbReference type="InterPro" id="IPR036526">
    <property type="entry name" value="C-N_Hydrolase_sf"/>
</dbReference>
<dbReference type="Gene3D" id="3.60.110.10">
    <property type="entry name" value="Carbon-nitrogen hydrolase"/>
    <property type="match status" value="1"/>
</dbReference>
<dbReference type="SUPFAM" id="SSF56317">
    <property type="entry name" value="Carbon-nitrogen hydrolase"/>
    <property type="match status" value="1"/>
</dbReference>
<dbReference type="EMBL" id="JAPQFJ010000030">
    <property type="protein sequence ID" value="MCY6960491.1"/>
    <property type="molecule type" value="Genomic_DNA"/>
</dbReference>
<dbReference type="InterPro" id="IPR003010">
    <property type="entry name" value="C-N_Hydrolase"/>
</dbReference>
<feature type="domain" description="CN hydrolase" evidence="2">
    <location>
        <begin position="1"/>
        <end position="233"/>
    </location>
</feature>
<dbReference type="Proteomes" id="UP001144612">
    <property type="component" value="Unassembled WGS sequence"/>
</dbReference>
<evidence type="ECO:0000313" key="4">
    <source>
        <dbReference type="Proteomes" id="UP001144612"/>
    </source>
</evidence>
<keyword evidence="4" id="KW-1185">Reference proteome</keyword>
<comment type="similarity">
    <text evidence="1">Belongs to the carbon-nitrogen hydrolase superfamily. NIT1/NIT2 family.</text>
</comment>
<proteinExistence type="inferred from homology"/>
<name>A0ABT4DDV1_9CLOT</name>
<dbReference type="PANTHER" id="PTHR23088:SF27">
    <property type="entry name" value="DEAMINATED GLUTATHIONE AMIDASE"/>
    <property type="match status" value="1"/>
</dbReference>
<dbReference type="GO" id="GO:0016787">
    <property type="term" value="F:hydrolase activity"/>
    <property type="evidence" value="ECO:0007669"/>
    <property type="project" value="UniProtKB-KW"/>
</dbReference>
<dbReference type="CDD" id="cd07583">
    <property type="entry name" value="nitrilase_5"/>
    <property type="match status" value="1"/>
</dbReference>
<accession>A0ABT4DDV1</accession>
<sequence length="260" mass="30151">MRVALGQIDVKWKQEEENKNKCEEFIKRAVENKADLVVFPEMTLTGVSNNIVYLTKVSEDSVKFFKDMTSKYNINICFGYAKPYEDRCKNNLVVLSSEGKELAEYTKIHPFSFASEDKYFEPGCELQFFKLKDTTLATFICYDLRFPEIFQAASKKASALIVIANWPKPRREHWISLLKARAIENQCYVIAVNRVGDVKGLIYSGDSMVIDPLGNVIKESFEKEELIICDIEPEKVEKVREKFPLKNDRKEEFYAKLFTE</sequence>
<evidence type="ECO:0000313" key="3">
    <source>
        <dbReference type="EMBL" id="MCY6960491.1"/>
    </source>
</evidence>
<comment type="caution">
    <text evidence="3">The sequence shown here is derived from an EMBL/GenBank/DDBJ whole genome shotgun (WGS) entry which is preliminary data.</text>
</comment>
<dbReference type="Pfam" id="PF00795">
    <property type="entry name" value="CN_hydrolase"/>
    <property type="match status" value="1"/>
</dbReference>
<evidence type="ECO:0000259" key="2">
    <source>
        <dbReference type="PROSITE" id="PS50263"/>
    </source>
</evidence>
<reference evidence="3" key="1">
    <citation type="submission" date="2022-12" db="EMBL/GenBank/DDBJ databases">
        <title>Clostridium sp. nov., isolated from industrial wastewater.</title>
        <authorList>
            <person name="Jiayan W."/>
        </authorList>
    </citation>
    <scope>NUCLEOTIDE SEQUENCE</scope>
    <source>
        <strain evidence="3">ZC22-4</strain>
    </source>
</reference>
<gene>
    <name evidence="3" type="ORF">OW729_17975</name>
</gene>